<reference evidence="11" key="5">
    <citation type="journal article" date="2021" name="G3 (Bethesda)">
        <title>Aegilops tauschii genome assembly Aet v5.0 features greater sequence contiguity and improved annotation.</title>
        <authorList>
            <person name="Wang L."/>
            <person name="Zhu T."/>
            <person name="Rodriguez J.C."/>
            <person name="Deal K.R."/>
            <person name="Dubcovsky J."/>
            <person name="McGuire P.E."/>
            <person name="Lux T."/>
            <person name="Spannagl M."/>
            <person name="Mayer K.F.X."/>
            <person name="Baldrich P."/>
            <person name="Meyers B.C."/>
            <person name="Huo N."/>
            <person name="Gu Y.Q."/>
            <person name="Zhou H."/>
            <person name="Devos K.M."/>
            <person name="Bennetzen J.L."/>
            <person name="Unver T."/>
            <person name="Budak H."/>
            <person name="Gulick P.J."/>
            <person name="Galiba G."/>
            <person name="Kalapos B."/>
            <person name="Nelson D.R."/>
            <person name="Li P."/>
            <person name="You F.M."/>
            <person name="Luo M.C."/>
            <person name="Dvorak J."/>
        </authorList>
    </citation>
    <scope>NUCLEOTIDE SEQUENCE [LARGE SCALE GENOMIC DNA]</scope>
    <source>
        <strain evidence="11">cv. AL8/78</strain>
    </source>
</reference>
<accession>A0A453BIA8</accession>
<keyword evidence="10" id="KW-0472">Membrane</keyword>
<evidence type="ECO:0000256" key="6">
    <source>
        <dbReference type="ARBA" id="ARBA00023002"/>
    </source>
</evidence>
<dbReference type="InterPro" id="IPR017972">
    <property type="entry name" value="Cyt_P450_CS"/>
</dbReference>
<dbReference type="PANTHER" id="PTHR47950">
    <property type="entry name" value="CYTOCHROME P450, FAMILY 76, SUBFAMILY C, POLYPEPTIDE 5-RELATED"/>
    <property type="match status" value="1"/>
</dbReference>
<dbReference type="InterPro" id="IPR036396">
    <property type="entry name" value="Cyt_P450_sf"/>
</dbReference>
<evidence type="ECO:0000256" key="7">
    <source>
        <dbReference type="ARBA" id="ARBA00023004"/>
    </source>
</evidence>
<evidence type="ECO:0000313" key="11">
    <source>
        <dbReference type="EnsemblPlants" id="AET2Gv20516700.1"/>
    </source>
</evidence>
<dbReference type="PRINTS" id="PR00385">
    <property type="entry name" value="P450"/>
</dbReference>
<keyword evidence="2 10" id="KW-0812">Transmembrane</keyword>
<dbReference type="GO" id="GO:0006952">
    <property type="term" value="P:defense response"/>
    <property type="evidence" value="ECO:0007669"/>
    <property type="project" value="UniProtKB-KW"/>
</dbReference>
<organism evidence="11 12">
    <name type="scientific">Aegilops tauschii subsp. strangulata</name>
    <name type="common">Goatgrass</name>
    <dbReference type="NCBI Taxonomy" id="200361"/>
    <lineage>
        <taxon>Eukaryota</taxon>
        <taxon>Viridiplantae</taxon>
        <taxon>Streptophyta</taxon>
        <taxon>Embryophyta</taxon>
        <taxon>Tracheophyta</taxon>
        <taxon>Spermatophyta</taxon>
        <taxon>Magnoliopsida</taxon>
        <taxon>Liliopsida</taxon>
        <taxon>Poales</taxon>
        <taxon>Poaceae</taxon>
        <taxon>BOP clade</taxon>
        <taxon>Pooideae</taxon>
        <taxon>Triticodae</taxon>
        <taxon>Triticeae</taxon>
        <taxon>Triticinae</taxon>
        <taxon>Aegilops</taxon>
    </lineage>
</organism>
<keyword evidence="3 8" id="KW-0479">Metal-binding</keyword>
<dbReference type="Gramene" id="AET2Gv20516700.1">
    <property type="protein sequence ID" value="AET2Gv20516700.1"/>
    <property type="gene ID" value="AET2Gv20516700"/>
</dbReference>
<dbReference type="GO" id="GO:0051502">
    <property type="term" value="P:diterpene phytoalexin biosynthetic process"/>
    <property type="evidence" value="ECO:0007669"/>
    <property type="project" value="UniProtKB-ARBA"/>
</dbReference>
<dbReference type="InterPro" id="IPR001128">
    <property type="entry name" value="Cyt_P450"/>
</dbReference>
<evidence type="ECO:0000256" key="9">
    <source>
        <dbReference type="RuleBase" id="RU000461"/>
    </source>
</evidence>
<dbReference type="GO" id="GO:0016709">
    <property type="term" value="F:oxidoreductase activity, acting on paired donors, with incorporation or reduction of molecular oxygen, NAD(P)H as one donor, and incorporation of one atom of oxygen"/>
    <property type="evidence" value="ECO:0007669"/>
    <property type="project" value="UniProtKB-ARBA"/>
</dbReference>
<sequence length="549" mass="59965">LHKILSTRQTASPPAPALYRAVTIQGHWPTSCLSTPPSTVRTIAGQTTMQSEVWLLWATLAAALLYYLTAARRGGTGGRQPPGPTPLPVLGNLLDVGGNLHHTLARLARAHGPFMKLKLGLVTTVVVSSRDAAREAYTRYDRHLAARAAPNAANAVGNSGWSMIWLPSSDPLSKTLRGIVASHIFSPRGLTTARGVRERKVHDMAGYFRRRAGEEVDDRQAVYGSVLNLVSSAFFSVDVADVGGESASGLREVVEDIIAAFAKPNISDIFPFLRPLDLQGWCRWAGARYQKVFGILDGIIDRRLADAQTSTGEHAHGNFLDSLLELVSAGKIGRDKVTVILFDVFAAGTDMMAITVEWAMAELLRHPRAMAKVHAEMEDILGGKDTDTLEEPDAANLPYLQAVVKEVMRLHPVVPIMLPHQVAEDGMEIGGFAVPKGSMVIFNVWAIMRDPAAWERPDEFVPERFLDKATAVDFRGKDYEFIPFGSGRRLCPGLPTAERVVPFVLVSMLHGSEWRLSDGVWADELDMTEKFTTVSTLTVPLRAVPIVVN</sequence>
<dbReference type="SUPFAM" id="SSF48264">
    <property type="entry name" value="Cytochrome P450"/>
    <property type="match status" value="1"/>
</dbReference>
<dbReference type="PRINTS" id="PR00463">
    <property type="entry name" value="EP450I"/>
</dbReference>
<dbReference type="Pfam" id="PF00067">
    <property type="entry name" value="p450"/>
    <property type="match status" value="1"/>
</dbReference>
<comment type="cofactor">
    <cofactor evidence="8">
        <name>heme</name>
        <dbReference type="ChEBI" id="CHEBI:30413"/>
    </cofactor>
</comment>
<evidence type="ECO:0000256" key="1">
    <source>
        <dbReference type="ARBA" id="ARBA00010617"/>
    </source>
</evidence>
<dbReference type="GO" id="GO:0020037">
    <property type="term" value="F:heme binding"/>
    <property type="evidence" value="ECO:0007669"/>
    <property type="project" value="InterPro"/>
</dbReference>
<reference evidence="11" key="3">
    <citation type="journal article" date="2017" name="Nature">
        <title>Genome sequence of the progenitor of the wheat D genome Aegilops tauschii.</title>
        <authorList>
            <person name="Luo M.C."/>
            <person name="Gu Y.Q."/>
            <person name="Puiu D."/>
            <person name="Wang H."/>
            <person name="Twardziok S.O."/>
            <person name="Deal K.R."/>
            <person name="Huo N."/>
            <person name="Zhu T."/>
            <person name="Wang L."/>
            <person name="Wang Y."/>
            <person name="McGuire P.E."/>
            <person name="Liu S."/>
            <person name="Long H."/>
            <person name="Ramasamy R.K."/>
            <person name="Rodriguez J.C."/>
            <person name="Van S.L."/>
            <person name="Yuan L."/>
            <person name="Wang Z."/>
            <person name="Xia Z."/>
            <person name="Xiao L."/>
            <person name="Anderson O.D."/>
            <person name="Ouyang S."/>
            <person name="Liang Y."/>
            <person name="Zimin A.V."/>
            <person name="Pertea G."/>
            <person name="Qi P."/>
            <person name="Bennetzen J.L."/>
            <person name="Dai X."/>
            <person name="Dawson M.W."/>
            <person name="Muller H.G."/>
            <person name="Kugler K."/>
            <person name="Rivarola-Duarte L."/>
            <person name="Spannagl M."/>
            <person name="Mayer K.F.X."/>
            <person name="Lu F.H."/>
            <person name="Bevan M.W."/>
            <person name="Leroy P."/>
            <person name="Li P."/>
            <person name="You F.M."/>
            <person name="Sun Q."/>
            <person name="Liu Z."/>
            <person name="Lyons E."/>
            <person name="Wicker T."/>
            <person name="Salzberg S.L."/>
            <person name="Devos K.M."/>
            <person name="Dvorak J."/>
        </authorList>
    </citation>
    <scope>NUCLEOTIDE SEQUENCE [LARGE SCALE GENOMIC DNA]</scope>
    <source>
        <strain evidence="11">cv. AL8/78</strain>
    </source>
</reference>
<feature type="transmembrane region" description="Helical" evidence="10">
    <location>
        <begin position="54"/>
        <end position="71"/>
    </location>
</feature>
<evidence type="ECO:0000313" key="12">
    <source>
        <dbReference type="Proteomes" id="UP000015105"/>
    </source>
</evidence>
<evidence type="ECO:0000256" key="5">
    <source>
        <dbReference type="ARBA" id="ARBA00022989"/>
    </source>
</evidence>
<reference evidence="11" key="4">
    <citation type="submission" date="2019-03" db="UniProtKB">
        <authorList>
            <consortium name="EnsemblPlants"/>
        </authorList>
    </citation>
    <scope>IDENTIFICATION</scope>
</reference>
<dbReference type="Proteomes" id="UP000015105">
    <property type="component" value="Chromosome 2D"/>
</dbReference>
<dbReference type="STRING" id="200361.A0A453BIA8"/>
<keyword evidence="6 9" id="KW-0560">Oxidoreductase</keyword>
<keyword evidence="12" id="KW-1185">Reference proteome</keyword>
<dbReference type="GO" id="GO:0005506">
    <property type="term" value="F:iron ion binding"/>
    <property type="evidence" value="ECO:0007669"/>
    <property type="project" value="InterPro"/>
</dbReference>
<dbReference type="CDD" id="cd11073">
    <property type="entry name" value="CYP76-like"/>
    <property type="match status" value="1"/>
</dbReference>
<keyword evidence="4" id="KW-0611">Plant defense</keyword>
<evidence type="ECO:0000256" key="3">
    <source>
        <dbReference type="ARBA" id="ARBA00022723"/>
    </source>
</evidence>
<comment type="similarity">
    <text evidence="1 9">Belongs to the cytochrome P450 family.</text>
</comment>
<dbReference type="InterPro" id="IPR002401">
    <property type="entry name" value="Cyt_P450_E_grp-I"/>
</dbReference>
<evidence type="ECO:0000256" key="4">
    <source>
        <dbReference type="ARBA" id="ARBA00022821"/>
    </source>
</evidence>
<reference evidence="12" key="1">
    <citation type="journal article" date="2014" name="Science">
        <title>Ancient hybridizations among the ancestral genomes of bread wheat.</title>
        <authorList>
            <consortium name="International Wheat Genome Sequencing Consortium,"/>
            <person name="Marcussen T."/>
            <person name="Sandve S.R."/>
            <person name="Heier L."/>
            <person name="Spannagl M."/>
            <person name="Pfeifer M."/>
            <person name="Jakobsen K.S."/>
            <person name="Wulff B.B."/>
            <person name="Steuernagel B."/>
            <person name="Mayer K.F."/>
            <person name="Olsen O.A."/>
        </authorList>
    </citation>
    <scope>NUCLEOTIDE SEQUENCE [LARGE SCALE GENOMIC DNA]</scope>
    <source>
        <strain evidence="12">cv. AL8/78</strain>
    </source>
</reference>
<keyword evidence="8 9" id="KW-0349">Heme</keyword>
<dbReference type="AlphaFoldDB" id="A0A453BIA8"/>
<name>A0A453BIA8_AEGTS</name>
<reference evidence="12" key="2">
    <citation type="journal article" date="2017" name="Nat. Plants">
        <title>The Aegilops tauschii genome reveals multiple impacts of transposons.</title>
        <authorList>
            <person name="Zhao G."/>
            <person name="Zou C."/>
            <person name="Li K."/>
            <person name="Wang K."/>
            <person name="Li T."/>
            <person name="Gao L."/>
            <person name="Zhang X."/>
            <person name="Wang H."/>
            <person name="Yang Z."/>
            <person name="Liu X."/>
            <person name="Jiang W."/>
            <person name="Mao L."/>
            <person name="Kong X."/>
            <person name="Jiao Y."/>
            <person name="Jia J."/>
        </authorList>
    </citation>
    <scope>NUCLEOTIDE SEQUENCE [LARGE SCALE GENOMIC DNA]</scope>
    <source>
        <strain evidence="12">cv. AL8/78</strain>
    </source>
</reference>
<keyword evidence="9" id="KW-0503">Monooxygenase</keyword>
<evidence type="ECO:0000256" key="8">
    <source>
        <dbReference type="PIRSR" id="PIRSR602401-1"/>
    </source>
</evidence>
<protein>
    <submittedName>
        <fullName evidence="11">Uncharacterized protein</fullName>
    </submittedName>
</protein>
<dbReference type="Gene3D" id="1.10.630.10">
    <property type="entry name" value="Cytochrome P450"/>
    <property type="match status" value="1"/>
</dbReference>
<proteinExistence type="inferred from homology"/>
<dbReference type="EnsemblPlants" id="AET2Gv20516700.1">
    <property type="protein sequence ID" value="AET2Gv20516700.1"/>
    <property type="gene ID" value="AET2Gv20516700"/>
</dbReference>
<dbReference type="PROSITE" id="PS00086">
    <property type="entry name" value="CYTOCHROME_P450"/>
    <property type="match status" value="1"/>
</dbReference>
<keyword evidence="5 10" id="KW-1133">Transmembrane helix</keyword>
<dbReference type="PANTHER" id="PTHR47950:SF44">
    <property type="entry name" value="CYTOCHROME P450, FAMILY 76, SUBFAMILY C, POLYPEPTIDE 5-RELATED"/>
    <property type="match status" value="1"/>
</dbReference>
<evidence type="ECO:0000256" key="10">
    <source>
        <dbReference type="SAM" id="Phobius"/>
    </source>
</evidence>
<keyword evidence="7 8" id="KW-0408">Iron</keyword>
<dbReference type="FunFam" id="1.10.630.10:FF:000007">
    <property type="entry name" value="Cytochrome P450 76C4"/>
    <property type="match status" value="1"/>
</dbReference>
<feature type="binding site" description="axial binding residue" evidence="8">
    <location>
        <position position="491"/>
    </location>
    <ligand>
        <name>heme</name>
        <dbReference type="ChEBI" id="CHEBI:30413"/>
    </ligand>
    <ligandPart>
        <name>Fe</name>
        <dbReference type="ChEBI" id="CHEBI:18248"/>
    </ligandPart>
</feature>
<evidence type="ECO:0000256" key="2">
    <source>
        <dbReference type="ARBA" id="ARBA00022692"/>
    </source>
</evidence>